<dbReference type="InterPro" id="IPR050822">
    <property type="entry name" value="Cerebellin_Synaptic_Org"/>
</dbReference>
<keyword evidence="4" id="KW-0176">Collagen</keyword>
<dbReference type="SUPFAM" id="SSF49842">
    <property type="entry name" value="TNF-like"/>
    <property type="match status" value="1"/>
</dbReference>
<accession>K1QQF5</accession>
<proteinExistence type="predicted"/>
<reference evidence="4" key="1">
    <citation type="journal article" date="2012" name="Nature">
        <title>The oyster genome reveals stress adaptation and complexity of shell formation.</title>
        <authorList>
            <person name="Zhang G."/>
            <person name="Fang X."/>
            <person name="Guo X."/>
            <person name="Li L."/>
            <person name="Luo R."/>
            <person name="Xu F."/>
            <person name="Yang P."/>
            <person name="Zhang L."/>
            <person name="Wang X."/>
            <person name="Qi H."/>
            <person name="Xiong Z."/>
            <person name="Que H."/>
            <person name="Xie Y."/>
            <person name="Holland P.W."/>
            <person name="Paps J."/>
            <person name="Zhu Y."/>
            <person name="Wu F."/>
            <person name="Chen Y."/>
            <person name="Wang J."/>
            <person name="Peng C."/>
            <person name="Meng J."/>
            <person name="Yang L."/>
            <person name="Liu J."/>
            <person name="Wen B."/>
            <person name="Zhang N."/>
            <person name="Huang Z."/>
            <person name="Zhu Q."/>
            <person name="Feng Y."/>
            <person name="Mount A."/>
            <person name="Hedgecock D."/>
            <person name="Xu Z."/>
            <person name="Liu Y."/>
            <person name="Domazet-Loso T."/>
            <person name="Du Y."/>
            <person name="Sun X."/>
            <person name="Zhang S."/>
            <person name="Liu B."/>
            <person name="Cheng P."/>
            <person name="Jiang X."/>
            <person name="Li J."/>
            <person name="Fan D."/>
            <person name="Wang W."/>
            <person name="Fu W."/>
            <person name="Wang T."/>
            <person name="Wang B."/>
            <person name="Zhang J."/>
            <person name="Peng Z."/>
            <person name="Li Y."/>
            <person name="Li N."/>
            <person name="Wang J."/>
            <person name="Chen M."/>
            <person name="He Y."/>
            <person name="Tan F."/>
            <person name="Song X."/>
            <person name="Zheng Q."/>
            <person name="Huang R."/>
            <person name="Yang H."/>
            <person name="Du X."/>
            <person name="Chen L."/>
            <person name="Yang M."/>
            <person name="Gaffney P.M."/>
            <person name="Wang S."/>
            <person name="Luo L."/>
            <person name="She Z."/>
            <person name="Ming Y."/>
            <person name="Huang W."/>
            <person name="Zhang S."/>
            <person name="Huang B."/>
            <person name="Zhang Y."/>
            <person name="Qu T."/>
            <person name="Ni P."/>
            <person name="Miao G."/>
            <person name="Wang J."/>
            <person name="Wang Q."/>
            <person name="Steinberg C.E."/>
            <person name="Wang H."/>
            <person name="Li N."/>
            <person name="Qian L."/>
            <person name="Zhang G."/>
            <person name="Li Y."/>
            <person name="Yang H."/>
            <person name="Liu X."/>
            <person name="Wang J."/>
            <person name="Yin Y."/>
            <person name="Wang J."/>
        </authorList>
    </citation>
    <scope>NUCLEOTIDE SEQUENCE [LARGE SCALE GENOMIC DNA]</scope>
    <source>
        <strain evidence="4">05x7-T-G4-1.051#20</strain>
    </source>
</reference>
<evidence type="ECO:0000256" key="3">
    <source>
        <dbReference type="ARBA" id="ARBA00022729"/>
    </source>
</evidence>
<dbReference type="SUPFAM" id="SSF90257">
    <property type="entry name" value="Myosin rod fragments"/>
    <property type="match status" value="1"/>
</dbReference>
<evidence type="ECO:0000313" key="4">
    <source>
        <dbReference type="EMBL" id="EKC39192.1"/>
    </source>
</evidence>
<organism evidence="4">
    <name type="scientific">Magallana gigas</name>
    <name type="common">Pacific oyster</name>
    <name type="synonym">Crassostrea gigas</name>
    <dbReference type="NCBI Taxonomy" id="29159"/>
    <lineage>
        <taxon>Eukaryota</taxon>
        <taxon>Metazoa</taxon>
        <taxon>Spiralia</taxon>
        <taxon>Lophotrochozoa</taxon>
        <taxon>Mollusca</taxon>
        <taxon>Bivalvia</taxon>
        <taxon>Autobranchia</taxon>
        <taxon>Pteriomorphia</taxon>
        <taxon>Ostreida</taxon>
        <taxon>Ostreoidea</taxon>
        <taxon>Ostreidae</taxon>
        <taxon>Magallana</taxon>
    </lineage>
</organism>
<sequence>MEDRLWKLEEKLNQYIQENGHLKTMERKLNKYMEEHGRLLQQNQKLQRRVSKTEKKNGELTIKISSLEEKVKEIQQSNDKFPATVASTEQVAFYAYMSTNTPANLRQHHTLIYDVVKINKGQGYHQDDGIFTVPSSGVYVFTWTVAVKSYGWASTELVINGVVFGATYAHGESRDWDHSSGNVVVETHTADHVYIRMQENGMDVVVSNERGRSSFSGWKLF</sequence>
<dbReference type="InParanoid" id="K1QQF5"/>
<dbReference type="PRINTS" id="PR00007">
    <property type="entry name" value="COMPLEMNTC1Q"/>
</dbReference>
<evidence type="ECO:0000256" key="2">
    <source>
        <dbReference type="ARBA" id="ARBA00022525"/>
    </source>
</evidence>
<name>K1QQF5_MAGGI</name>
<dbReference type="GO" id="GO:0005581">
    <property type="term" value="C:collagen trimer"/>
    <property type="evidence" value="ECO:0007669"/>
    <property type="project" value="UniProtKB-KW"/>
</dbReference>
<dbReference type="SMART" id="SM00110">
    <property type="entry name" value="C1Q"/>
    <property type="match status" value="1"/>
</dbReference>
<dbReference type="PANTHER" id="PTHR22923:SF116">
    <property type="entry name" value="C1Q DOMAIN-CONTAINING PROTEIN"/>
    <property type="match status" value="1"/>
</dbReference>
<comment type="subcellular location">
    <subcellularLocation>
        <location evidence="1">Secreted</location>
    </subcellularLocation>
</comment>
<dbReference type="Gene3D" id="2.60.120.40">
    <property type="match status" value="1"/>
</dbReference>
<dbReference type="HOGENOM" id="CLU_001074_7_1_1"/>
<dbReference type="InterPro" id="IPR008983">
    <property type="entry name" value="Tumour_necrosis_fac-like_dom"/>
</dbReference>
<dbReference type="GO" id="GO:0005576">
    <property type="term" value="C:extracellular region"/>
    <property type="evidence" value="ECO:0007669"/>
    <property type="project" value="UniProtKB-SubCell"/>
</dbReference>
<dbReference type="InterPro" id="IPR001073">
    <property type="entry name" value="C1q_dom"/>
</dbReference>
<dbReference type="EMBL" id="JH816189">
    <property type="protein sequence ID" value="EKC39192.1"/>
    <property type="molecule type" value="Genomic_DNA"/>
</dbReference>
<dbReference type="AlphaFoldDB" id="K1QQF5"/>
<keyword evidence="3" id="KW-0732">Signal</keyword>
<evidence type="ECO:0000256" key="1">
    <source>
        <dbReference type="ARBA" id="ARBA00004613"/>
    </source>
</evidence>
<protein>
    <submittedName>
        <fullName evidence="4">Collagen alpha-2(VIII) chain</fullName>
    </submittedName>
</protein>
<gene>
    <name evidence="4" type="ORF">CGI_10024595</name>
</gene>
<dbReference type="Pfam" id="PF00386">
    <property type="entry name" value="C1q"/>
    <property type="match status" value="1"/>
</dbReference>
<dbReference type="PROSITE" id="PS50871">
    <property type="entry name" value="C1Q"/>
    <property type="match status" value="1"/>
</dbReference>
<keyword evidence="2" id="KW-0964">Secreted</keyword>
<dbReference type="PANTHER" id="PTHR22923">
    <property type="entry name" value="CEREBELLIN-RELATED"/>
    <property type="match status" value="1"/>
</dbReference>